<proteinExistence type="predicted"/>
<organism evidence="3 4">
    <name type="scientific">Phocaeicola dorei CL02T12C06</name>
    <dbReference type="NCBI Taxonomy" id="997876"/>
    <lineage>
        <taxon>Bacteria</taxon>
        <taxon>Pseudomonadati</taxon>
        <taxon>Bacteroidota</taxon>
        <taxon>Bacteroidia</taxon>
        <taxon>Bacteroidales</taxon>
        <taxon>Bacteroidaceae</taxon>
        <taxon>Phocaeicola</taxon>
    </lineage>
</organism>
<dbReference type="Proteomes" id="UP000005974">
    <property type="component" value="Unassembled WGS sequence"/>
</dbReference>
<keyword evidence="1" id="KW-0175">Coiled coil</keyword>
<feature type="region of interest" description="Disordered" evidence="2">
    <location>
        <begin position="358"/>
        <end position="399"/>
    </location>
</feature>
<sequence>METRSRMSRSLHTNRDFEKLEPYEGKPSRTVLRGEEGSNALDLPDRPSDLQQRDGRGVRAGNEIAKHFAGNNVDVIIYAVEKSLDSYKFNLLHCKQTFISQLKSGAMGARTIDEGAMDEKSGMNFSEYMALLSGNTDLLDKAKLEKRIASLEGERKSFNKGKRDSEFKLESKTGELRNNTAFIDAMTEDWNRFLSVVQTDKEGNRLNIIKVDGVDSADEKVIGKRLQEIAKNATTGGLYTQVGELYGFPIKVVSERILKEGLEFTDNRFVVEGNYKYTYNNGHLAMADPLAAARNFLNAMERIPSIIDQYKAKNEVLEMEIPQLQEIAGKVWKKEDELKQLKSELAALDRKIQLELAPPTPEVAEKENEGQQLKPEAEDVRNRQAQYPENAPPQIRSPADSIVANHVIIGRPGLYAKEETRSKGLKI</sequence>
<accession>I8VL04</accession>
<dbReference type="HOGENOM" id="CLU_000181_10_3_10"/>
<evidence type="ECO:0000256" key="1">
    <source>
        <dbReference type="SAM" id="Coils"/>
    </source>
</evidence>
<feature type="region of interest" description="Disordered" evidence="2">
    <location>
        <begin position="1"/>
        <end position="54"/>
    </location>
</feature>
<dbReference type="EMBL" id="AGXJ01000089">
    <property type="protein sequence ID" value="EIY27080.1"/>
    <property type="molecule type" value="Genomic_DNA"/>
</dbReference>
<evidence type="ECO:0000256" key="2">
    <source>
        <dbReference type="SAM" id="MobiDB-lite"/>
    </source>
</evidence>
<feature type="compositionally biased region" description="Basic and acidic residues" evidence="2">
    <location>
        <begin position="43"/>
        <end position="54"/>
    </location>
</feature>
<feature type="coiled-coil region" evidence="1">
    <location>
        <begin position="307"/>
        <end position="351"/>
    </location>
</feature>
<feature type="compositionally biased region" description="Basic and acidic residues" evidence="2">
    <location>
        <begin position="363"/>
        <end position="382"/>
    </location>
</feature>
<evidence type="ECO:0000313" key="3">
    <source>
        <dbReference type="EMBL" id="EIY27080.1"/>
    </source>
</evidence>
<protein>
    <recommendedName>
        <fullName evidence="5">DNA methylase</fullName>
    </recommendedName>
</protein>
<feature type="compositionally biased region" description="Basic and acidic residues" evidence="2">
    <location>
        <begin position="13"/>
        <end position="36"/>
    </location>
</feature>
<gene>
    <name evidence="3" type="ORF">HMPREF1064_04523</name>
</gene>
<name>I8VL04_9BACT</name>
<evidence type="ECO:0000313" key="4">
    <source>
        <dbReference type="Proteomes" id="UP000005974"/>
    </source>
</evidence>
<dbReference type="PATRIC" id="fig|997876.3.peg.4746"/>
<evidence type="ECO:0008006" key="5">
    <source>
        <dbReference type="Google" id="ProtNLM"/>
    </source>
</evidence>
<comment type="caution">
    <text evidence="3">The sequence shown here is derived from an EMBL/GenBank/DDBJ whole genome shotgun (WGS) entry which is preliminary data.</text>
</comment>
<reference evidence="3 4" key="1">
    <citation type="submission" date="2012-02" db="EMBL/GenBank/DDBJ databases">
        <title>The Genome Sequence of Bacteroides dorei CL02T12C06.</title>
        <authorList>
            <consortium name="The Broad Institute Genome Sequencing Platform"/>
            <person name="Earl A."/>
            <person name="Ward D."/>
            <person name="Feldgarden M."/>
            <person name="Gevers D."/>
            <person name="Zitomersky N.L."/>
            <person name="Coyne M.J."/>
            <person name="Comstock L.E."/>
            <person name="Young S.K."/>
            <person name="Zeng Q."/>
            <person name="Gargeya S."/>
            <person name="Fitzgerald M."/>
            <person name="Haas B."/>
            <person name="Abouelleil A."/>
            <person name="Alvarado L."/>
            <person name="Arachchi H.M."/>
            <person name="Berlin A."/>
            <person name="Chapman S.B."/>
            <person name="Gearin G."/>
            <person name="Goldberg J."/>
            <person name="Griggs A."/>
            <person name="Gujja S."/>
            <person name="Hansen M."/>
            <person name="Heiman D."/>
            <person name="Howarth C."/>
            <person name="Larimer J."/>
            <person name="Lui A."/>
            <person name="MacDonald P.J.P."/>
            <person name="McCowen C."/>
            <person name="Montmayeur A."/>
            <person name="Murphy C."/>
            <person name="Neiman D."/>
            <person name="Pearson M."/>
            <person name="Priest M."/>
            <person name="Roberts A."/>
            <person name="Saif S."/>
            <person name="Shea T."/>
            <person name="Sisk P."/>
            <person name="Stolte C."/>
            <person name="Sykes S."/>
            <person name="Wortman J."/>
            <person name="Nusbaum C."/>
            <person name="Birren B."/>
        </authorList>
    </citation>
    <scope>NUCLEOTIDE SEQUENCE [LARGE SCALE GENOMIC DNA]</scope>
    <source>
        <strain evidence="3 4">CL02T12C06</strain>
    </source>
</reference>
<keyword evidence="4" id="KW-1185">Reference proteome</keyword>
<dbReference type="AlphaFoldDB" id="I8VL04"/>